<evidence type="ECO:0000313" key="2">
    <source>
        <dbReference type="EMBL" id="ELY84728.1"/>
    </source>
</evidence>
<dbReference type="EMBL" id="AOIK01000035">
    <property type="protein sequence ID" value="ELY84728.1"/>
    <property type="molecule type" value="Genomic_DNA"/>
</dbReference>
<dbReference type="AlphaFoldDB" id="L9ZHT8"/>
<gene>
    <name evidence="2" type="ORF">C485_15260</name>
</gene>
<accession>L9ZHT8</accession>
<evidence type="ECO:0000256" key="1">
    <source>
        <dbReference type="SAM" id="MobiDB-lite"/>
    </source>
</evidence>
<keyword evidence="3" id="KW-1185">Reference proteome</keyword>
<proteinExistence type="predicted"/>
<name>L9ZHT8_NATA2</name>
<evidence type="ECO:0000313" key="3">
    <source>
        <dbReference type="Proteomes" id="UP000011511"/>
    </source>
</evidence>
<dbReference type="Proteomes" id="UP000011511">
    <property type="component" value="Unassembled WGS sequence"/>
</dbReference>
<reference evidence="2 3" key="1">
    <citation type="journal article" date="2014" name="PLoS Genet.">
        <title>Phylogenetically driven sequencing of extremely halophilic archaea reveals strategies for static and dynamic osmo-response.</title>
        <authorList>
            <person name="Becker E.A."/>
            <person name="Seitzer P.M."/>
            <person name="Tritt A."/>
            <person name="Larsen D."/>
            <person name="Krusor M."/>
            <person name="Yao A.I."/>
            <person name="Wu D."/>
            <person name="Madern D."/>
            <person name="Eisen J.A."/>
            <person name="Darling A.E."/>
            <person name="Facciotti M.T."/>
        </authorList>
    </citation>
    <scope>NUCLEOTIDE SEQUENCE [LARGE SCALE GENOMIC DNA]</scope>
    <source>
        <strain evidence="2 3">JCM 12890</strain>
    </source>
</reference>
<feature type="region of interest" description="Disordered" evidence="1">
    <location>
        <begin position="35"/>
        <end position="60"/>
    </location>
</feature>
<sequence>MPRAGVHDRIADDFLSGTRPRPAFRRFDLEHGATRSDVSAVRRAQLRRPRSVLETTSSPD</sequence>
<protein>
    <submittedName>
        <fullName evidence="2">Uncharacterized protein</fullName>
    </submittedName>
</protein>
<dbReference type="PATRIC" id="fig|1227494.3.peg.3071"/>
<organism evidence="2 3">
    <name type="scientific">Natrinema altunense (strain JCM 12890 / CGMCC 1.3731 / AJ2)</name>
    <dbReference type="NCBI Taxonomy" id="1227494"/>
    <lineage>
        <taxon>Archaea</taxon>
        <taxon>Methanobacteriati</taxon>
        <taxon>Methanobacteriota</taxon>
        <taxon>Stenosarchaea group</taxon>
        <taxon>Halobacteria</taxon>
        <taxon>Halobacteriales</taxon>
        <taxon>Natrialbaceae</taxon>
        <taxon>Natrinema</taxon>
    </lineage>
</organism>
<comment type="caution">
    <text evidence="2">The sequence shown here is derived from an EMBL/GenBank/DDBJ whole genome shotgun (WGS) entry which is preliminary data.</text>
</comment>